<organism evidence="1 2">
    <name type="scientific">Segatella copri</name>
    <dbReference type="NCBI Taxonomy" id="165179"/>
    <lineage>
        <taxon>Bacteria</taxon>
        <taxon>Pseudomonadati</taxon>
        <taxon>Bacteroidota</taxon>
        <taxon>Bacteroidia</taxon>
        <taxon>Bacteroidales</taxon>
        <taxon>Prevotellaceae</taxon>
        <taxon>Segatella</taxon>
    </lineage>
</organism>
<evidence type="ECO:0000313" key="1">
    <source>
        <dbReference type="EMBL" id="RHL33829.1"/>
    </source>
</evidence>
<protein>
    <submittedName>
        <fullName evidence="1">Non-structural protein NS-S</fullName>
    </submittedName>
</protein>
<dbReference type="Proteomes" id="UP000283672">
    <property type="component" value="Unassembled WGS sequence"/>
</dbReference>
<dbReference type="AlphaFoldDB" id="A0AA92V9G2"/>
<sequence length="47" mass="5231">MFCGMGPPGIAVYSLQLIVYCLRLISWLFADNLQISCDFLGGFEEKA</sequence>
<accession>A0AA92V9G2</accession>
<name>A0AA92V9G2_9BACT</name>
<reference evidence="1 2" key="1">
    <citation type="submission" date="2018-08" db="EMBL/GenBank/DDBJ databases">
        <title>A genome reference for cultivated species of the human gut microbiota.</title>
        <authorList>
            <person name="Zou Y."/>
            <person name="Xue W."/>
            <person name="Luo G."/>
        </authorList>
    </citation>
    <scope>NUCLEOTIDE SEQUENCE [LARGE SCALE GENOMIC DNA]</scope>
    <source>
        <strain evidence="1 2">AF38-11</strain>
    </source>
</reference>
<gene>
    <name evidence="1" type="ORF">DW026_13765</name>
</gene>
<dbReference type="EMBL" id="QROP01000054">
    <property type="protein sequence ID" value="RHL33829.1"/>
    <property type="molecule type" value="Genomic_DNA"/>
</dbReference>
<proteinExistence type="predicted"/>
<comment type="caution">
    <text evidence="1">The sequence shown here is derived from an EMBL/GenBank/DDBJ whole genome shotgun (WGS) entry which is preliminary data.</text>
</comment>
<evidence type="ECO:0000313" key="2">
    <source>
        <dbReference type="Proteomes" id="UP000283672"/>
    </source>
</evidence>